<feature type="compositionally biased region" description="Basic residues" evidence="10">
    <location>
        <begin position="803"/>
        <end position="814"/>
    </location>
</feature>
<feature type="compositionally biased region" description="Polar residues" evidence="10">
    <location>
        <begin position="787"/>
        <end position="802"/>
    </location>
</feature>
<feature type="transmembrane region" description="Helical" evidence="11">
    <location>
        <begin position="233"/>
        <end position="252"/>
    </location>
</feature>
<dbReference type="Gene3D" id="1.20.1070.10">
    <property type="entry name" value="Rhodopsin 7-helix transmembrane proteins"/>
    <property type="match status" value="3"/>
</dbReference>
<organism evidence="13 14">
    <name type="scientific">Adineta steineri</name>
    <dbReference type="NCBI Taxonomy" id="433720"/>
    <lineage>
        <taxon>Eukaryota</taxon>
        <taxon>Metazoa</taxon>
        <taxon>Spiralia</taxon>
        <taxon>Gnathifera</taxon>
        <taxon>Rotifera</taxon>
        <taxon>Eurotatoria</taxon>
        <taxon>Bdelloidea</taxon>
        <taxon>Adinetida</taxon>
        <taxon>Adinetidae</taxon>
        <taxon>Adineta</taxon>
    </lineage>
</organism>
<protein>
    <recommendedName>
        <fullName evidence="12">G-protein coupled receptors family 1 profile domain-containing protein</fullName>
    </recommendedName>
</protein>
<gene>
    <name evidence="13" type="ORF">JYZ213_LOCUS33816</name>
</gene>
<reference evidence="13" key="1">
    <citation type="submission" date="2021-02" db="EMBL/GenBank/DDBJ databases">
        <authorList>
            <person name="Nowell W R."/>
        </authorList>
    </citation>
    <scope>NUCLEOTIDE SEQUENCE</scope>
</reference>
<keyword evidence="7 9" id="KW-0675">Receptor</keyword>
<dbReference type="PROSITE" id="PS00237">
    <property type="entry name" value="G_PROTEIN_RECEP_F1_1"/>
    <property type="match status" value="1"/>
</dbReference>
<feature type="region of interest" description="Disordered" evidence="10">
    <location>
        <begin position="774"/>
        <end position="827"/>
    </location>
</feature>
<dbReference type="Proteomes" id="UP000663845">
    <property type="component" value="Unassembled WGS sequence"/>
</dbReference>
<evidence type="ECO:0000256" key="11">
    <source>
        <dbReference type="SAM" id="Phobius"/>
    </source>
</evidence>
<keyword evidence="4 11" id="KW-1133">Transmembrane helix</keyword>
<keyword evidence="8 9" id="KW-0807">Transducer</keyword>
<evidence type="ECO:0000256" key="10">
    <source>
        <dbReference type="SAM" id="MobiDB-lite"/>
    </source>
</evidence>
<feature type="region of interest" description="Disordered" evidence="10">
    <location>
        <begin position="998"/>
        <end position="1018"/>
    </location>
</feature>
<dbReference type="InterPro" id="IPR000276">
    <property type="entry name" value="GPCR_Rhodpsn"/>
</dbReference>
<comment type="subcellular location">
    <subcellularLocation>
        <location evidence="1">Cell membrane</location>
        <topology evidence="1">Multi-pass membrane protein</topology>
    </subcellularLocation>
</comment>
<proteinExistence type="inferred from homology"/>
<dbReference type="AlphaFoldDB" id="A0A815FH38"/>
<keyword evidence="5 9" id="KW-0297">G-protein coupled receptor</keyword>
<evidence type="ECO:0000313" key="14">
    <source>
        <dbReference type="Proteomes" id="UP000663845"/>
    </source>
</evidence>
<feature type="region of interest" description="Disordered" evidence="10">
    <location>
        <begin position="720"/>
        <end position="750"/>
    </location>
</feature>
<feature type="transmembrane region" description="Helical" evidence="11">
    <location>
        <begin position="85"/>
        <end position="108"/>
    </location>
</feature>
<feature type="transmembrane region" description="Helical" evidence="11">
    <location>
        <begin position="264"/>
        <end position="287"/>
    </location>
</feature>
<evidence type="ECO:0000256" key="8">
    <source>
        <dbReference type="ARBA" id="ARBA00023224"/>
    </source>
</evidence>
<accession>A0A815FH38</accession>
<dbReference type="SMART" id="SM01381">
    <property type="entry name" value="7TM_GPCR_Srsx"/>
    <property type="match status" value="1"/>
</dbReference>
<dbReference type="InterPro" id="IPR017452">
    <property type="entry name" value="GPCR_Rhodpsn_7TM"/>
</dbReference>
<dbReference type="GO" id="GO:0005886">
    <property type="term" value="C:plasma membrane"/>
    <property type="evidence" value="ECO:0007669"/>
    <property type="project" value="UniProtKB-SubCell"/>
</dbReference>
<name>A0A815FH38_9BILA</name>
<evidence type="ECO:0000256" key="3">
    <source>
        <dbReference type="ARBA" id="ARBA00022692"/>
    </source>
</evidence>
<dbReference type="PANTHER" id="PTHR24248">
    <property type="entry name" value="ADRENERGIC RECEPTOR-RELATED G-PROTEIN COUPLED RECEPTOR"/>
    <property type="match status" value="1"/>
</dbReference>
<dbReference type="EMBL" id="CAJNOG010000657">
    <property type="protein sequence ID" value="CAF1328555.1"/>
    <property type="molecule type" value="Genomic_DNA"/>
</dbReference>
<keyword evidence="6 11" id="KW-0472">Membrane</keyword>
<feature type="domain" description="G-protein coupled receptors family 1 profile" evidence="12">
    <location>
        <begin position="65"/>
        <end position="947"/>
    </location>
</feature>
<dbReference type="GO" id="GO:0004930">
    <property type="term" value="F:G protein-coupled receptor activity"/>
    <property type="evidence" value="ECO:0007669"/>
    <property type="project" value="UniProtKB-KW"/>
</dbReference>
<feature type="transmembrane region" description="Helical" evidence="11">
    <location>
        <begin position="140"/>
        <end position="161"/>
    </location>
</feature>
<keyword evidence="3 9" id="KW-0812">Transmembrane</keyword>
<comment type="similarity">
    <text evidence="9">Belongs to the G-protein coupled receptor 1 family.</text>
</comment>
<feature type="transmembrane region" description="Helical" evidence="11">
    <location>
        <begin position="892"/>
        <end position="916"/>
    </location>
</feature>
<evidence type="ECO:0000256" key="9">
    <source>
        <dbReference type="RuleBase" id="RU000688"/>
    </source>
</evidence>
<evidence type="ECO:0000256" key="6">
    <source>
        <dbReference type="ARBA" id="ARBA00023136"/>
    </source>
</evidence>
<dbReference type="Pfam" id="PF00001">
    <property type="entry name" value="7tm_1"/>
    <property type="match status" value="3"/>
</dbReference>
<feature type="transmembrane region" description="Helical" evidence="11">
    <location>
        <begin position="928"/>
        <end position="950"/>
    </location>
</feature>
<dbReference type="PROSITE" id="PS50262">
    <property type="entry name" value="G_PROTEIN_RECEP_F1_2"/>
    <property type="match status" value="1"/>
</dbReference>
<feature type="transmembrane region" description="Helical" evidence="11">
    <location>
        <begin position="307"/>
        <end position="327"/>
    </location>
</feature>
<feature type="transmembrane region" description="Helical" evidence="11">
    <location>
        <begin position="12"/>
        <end position="29"/>
    </location>
</feature>
<comment type="caution">
    <text evidence="13">The sequence shown here is derived from an EMBL/GenBank/DDBJ whole genome shotgun (WGS) entry which is preliminary data.</text>
</comment>
<evidence type="ECO:0000256" key="2">
    <source>
        <dbReference type="ARBA" id="ARBA00022475"/>
    </source>
</evidence>
<dbReference type="PRINTS" id="PR00237">
    <property type="entry name" value="GPCRRHODOPSN"/>
</dbReference>
<feature type="transmembrane region" description="Helical" evidence="11">
    <location>
        <begin position="49"/>
        <end position="73"/>
    </location>
</feature>
<sequence>MLNIINSSSIIHYFVLGTSNSSTTAIWIVNEQNSTPSNIDVYQASIRTMWYRFLLIIIIFVTAAGNVLVCLAIARERKLQNTTNYFLMSLAIADCLVAILVMPMGMIAEIIGELLFFSKKEQCEKTIFICCYYYLGHFPLPHYACIIFATMDVLCCTSSIWHMSTMSMDRYFTIRFPFRYGRNKTRRIMLLKIVAVWAISTAVSSPVFVLGIVDKQNVLSNGVCAPNNESFKLYGSIFAFYIPFIIMITTPFRYGRNKTRRIMLLKIVAVWAISTAVSSPVFVLGIVDKQNVLSNGVCAPNNESFKLYGSIFAFYIPFIIMITTYALTMRSLRNVLVNKRKYNRERRLKQTFRPLAQIINQYAEIAQNIRRSSTAHNQTVNLVSNNNTNSVLNKTPYTIITTTTTSPTQFHPSNNSDMNLIQDSNNIQYGSIKLSSGTNMNNEHIHHNNQHLTISYIKSSGSKKRRAHQQQTLTMNTGLNRTKNDCDMSTVYEISEYSKSTSDSYESTLITNNSTHRRSIVTIEEQHQSSNRIDNIEQEQKQQQTSPITTSTINSISPVKEEDASSMTDIDSGTEGHESTYMQIVPSTSIHSSIPPSHSESISLENSIQFYFPLIQCILQYYIFIFPYRSYPLSIKSSLNTDQCNSKPVYLNQSTSISSMKTSRTVSTQTNSVPPLDLTNIHLTNTNEIYSYSPVKRRKFPVLTTSSLFTNFFRHSPRTILHSRQNSNKSSTSLNPHSSAASSSCPLRQQRPAHYHSSTVFRQIESEMDHVLANEHRPRASSSSSSTAHLHTTYRQGSQISSHWHRPLRRRQPHQSRSSYFITNPHPHSFRQQQYTVTSTTNTNTNSSDSSSVFHRFNPRVFSSSTNSQQSPSQRLNDEHIVAANERKALRVLMIIFCVFVTLWTPFFICTFISAICDDCRERISSTIWFSITWLGYSSSMANPFIYTIFSDVFRRAFTNILCCRPSDSLFPRQFSTKLSHPKGAVPHQFHHQLSYRRSPNHEHSGTSTPIQLNHPIPISDNDGTVYINRCVSDSFQ</sequence>
<evidence type="ECO:0000256" key="5">
    <source>
        <dbReference type="ARBA" id="ARBA00023040"/>
    </source>
</evidence>
<evidence type="ECO:0000313" key="13">
    <source>
        <dbReference type="EMBL" id="CAF1328555.1"/>
    </source>
</evidence>
<keyword evidence="2" id="KW-1003">Cell membrane</keyword>
<dbReference type="SUPFAM" id="SSF81321">
    <property type="entry name" value="Family A G protein-coupled receptor-like"/>
    <property type="match status" value="3"/>
</dbReference>
<evidence type="ECO:0000256" key="7">
    <source>
        <dbReference type="ARBA" id="ARBA00023170"/>
    </source>
</evidence>
<evidence type="ECO:0000256" key="4">
    <source>
        <dbReference type="ARBA" id="ARBA00022989"/>
    </source>
</evidence>
<evidence type="ECO:0000256" key="1">
    <source>
        <dbReference type="ARBA" id="ARBA00004651"/>
    </source>
</evidence>
<feature type="transmembrane region" description="Helical" evidence="11">
    <location>
        <begin position="189"/>
        <end position="213"/>
    </location>
</feature>
<evidence type="ECO:0000259" key="12">
    <source>
        <dbReference type="PROSITE" id="PS50262"/>
    </source>
</evidence>
<feature type="compositionally biased region" description="Low complexity" evidence="10">
    <location>
        <begin position="730"/>
        <end position="744"/>
    </location>
</feature>